<dbReference type="AlphaFoldDB" id="A0A2N3VCK3"/>
<gene>
    <name evidence="1" type="ORF">ATK86_3729</name>
</gene>
<dbReference type="OrthoDB" id="4552254at2"/>
<keyword evidence="2" id="KW-1185">Reference proteome</keyword>
<accession>A0A2N3VCK3</accession>
<name>A0A2N3VCK3_9NOCA</name>
<evidence type="ECO:0000313" key="2">
    <source>
        <dbReference type="Proteomes" id="UP000233766"/>
    </source>
</evidence>
<evidence type="ECO:0000313" key="1">
    <source>
        <dbReference type="EMBL" id="PKV79338.1"/>
    </source>
</evidence>
<organism evidence="1 2">
    <name type="scientific">Nocardia fluminea</name>
    <dbReference type="NCBI Taxonomy" id="134984"/>
    <lineage>
        <taxon>Bacteria</taxon>
        <taxon>Bacillati</taxon>
        <taxon>Actinomycetota</taxon>
        <taxon>Actinomycetes</taxon>
        <taxon>Mycobacteriales</taxon>
        <taxon>Nocardiaceae</taxon>
        <taxon>Nocardia</taxon>
    </lineage>
</organism>
<sequence>MDVQISDSAGAQLFTRAAACAGFARRPRHAAASTAIGYVRTDLPGPGQSQCESLIRTAAADLGYDLLGTLVFAATPLDRLQALVAEVAVDAVLCPSFAHLDGQVPTELLTVTDVIVVDPPITYCRWDPQFLD</sequence>
<comment type="caution">
    <text evidence="1">The sequence shown here is derived from an EMBL/GenBank/DDBJ whole genome shotgun (WGS) entry which is preliminary data.</text>
</comment>
<dbReference type="Proteomes" id="UP000233766">
    <property type="component" value="Unassembled WGS sequence"/>
</dbReference>
<protein>
    <submittedName>
        <fullName evidence="1">Uncharacterized protein</fullName>
    </submittedName>
</protein>
<dbReference type="EMBL" id="PJMW01000002">
    <property type="protein sequence ID" value="PKV79338.1"/>
    <property type="molecule type" value="Genomic_DNA"/>
</dbReference>
<dbReference type="RefSeq" id="WP_101465603.1">
    <property type="nucleotide sequence ID" value="NZ_PJMW01000002.1"/>
</dbReference>
<reference evidence="1 2" key="1">
    <citation type="submission" date="2017-12" db="EMBL/GenBank/DDBJ databases">
        <title>Sequencing the genomes of 1000 Actinobacteria strains.</title>
        <authorList>
            <person name="Klenk H.-P."/>
        </authorList>
    </citation>
    <scope>NUCLEOTIDE SEQUENCE [LARGE SCALE GENOMIC DNA]</scope>
    <source>
        <strain evidence="1 2">DSM 44489</strain>
    </source>
</reference>
<proteinExistence type="predicted"/>